<keyword evidence="2" id="KW-0812">Transmembrane</keyword>
<evidence type="ECO:0000313" key="3">
    <source>
        <dbReference type="EMBL" id="TDH06292.1"/>
    </source>
</evidence>
<dbReference type="Proteomes" id="UP000295070">
    <property type="component" value="Chromosome 12"/>
</dbReference>
<feature type="region of interest" description="Disordered" evidence="1">
    <location>
        <begin position="1"/>
        <end position="43"/>
    </location>
</feature>
<reference evidence="3 4" key="1">
    <citation type="submission" date="2019-01" db="EMBL/GenBank/DDBJ databases">
        <title>A chromosome-scale genome assembly of the yellow perch, Perca flavescens.</title>
        <authorList>
            <person name="Feron R."/>
            <person name="Morvezen R."/>
            <person name="Bestin A."/>
            <person name="Haffray P."/>
            <person name="Klopp C."/>
            <person name="Zahm M."/>
            <person name="Cabau C."/>
            <person name="Roques C."/>
            <person name="Donnadieu C."/>
            <person name="Bouchez O."/>
            <person name="Christie M."/>
            <person name="Larson W."/>
            <person name="Guiguen Y."/>
        </authorList>
    </citation>
    <scope>NUCLEOTIDE SEQUENCE [LARGE SCALE GENOMIC DNA]</scope>
    <source>
        <strain evidence="3">YP-PL-M2</strain>
        <tissue evidence="3">Blood</tissue>
    </source>
</reference>
<evidence type="ECO:0000256" key="1">
    <source>
        <dbReference type="SAM" id="MobiDB-lite"/>
    </source>
</evidence>
<proteinExistence type="predicted"/>
<feature type="transmembrane region" description="Helical" evidence="2">
    <location>
        <begin position="82"/>
        <end position="99"/>
    </location>
</feature>
<dbReference type="AlphaFoldDB" id="A0A484CRT0"/>
<keyword evidence="4" id="KW-1185">Reference proteome</keyword>
<keyword evidence="2" id="KW-0472">Membrane</keyword>
<gene>
    <name evidence="3" type="ORF">EPR50_G00132190</name>
</gene>
<comment type="caution">
    <text evidence="3">The sequence shown here is derived from an EMBL/GenBank/DDBJ whole genome shotgun (WGS) entry which is preliminary data.</text>
</comment>
<evidence type="ECO:0000256" key="2">
    <source>
        <dbReference type="SAM" id="Phobius"/>
    </source>
</evidence>
<protein>
    <submittedName>
        <fullName evidence="3">Uncharacterized protein</fullName>
    </submittedName>
</protein>
<keyword evidence="2" id="KW-1133">Transmembrane helix</keyword>
<accession>A0A484CRT0</accession>
<evidence type="ECO:0000313" key="4">
    <source>
        <dbReference type="Proteomes" id="UP000295070"/>
    </source>
</evidence>
<dbReference type="EMBL" id="SCKG01000012">
    <property type="protein sequence ID" value="TDH06292.1"/>
    <property type="molecule type" value="Genomic_DNA"/>
</dbReference>
<name>A0A484CRT0_PERFV</name>
<sequence>MLGSRETGTVDCGEAASGPQGPQGPLSRAHRGKETPPGRQGCRLTGLVNWRQRPGRTSALFAAANTVIWFMAFSSFRAYSLLAGLLALLVLAVTARDIARSRSTGAHLWRSMTAR</sequence>
<organism evidence="3 4">
    <name type="scientific">Perca flavescens</name>
    <name type="common">American yellow perch</name>
    <name type="synonym">Morone flavescens</name>
    <dbReference type="NCBI Taxonomy" id="8167"/>
    <lineage>
        <taxon>Eukaryota</taxon>
        <taxon>Metazoa</taxon>
        <taxon>Chordata</taxon>
        <taxon>Craniata</taxon>
        <taxon>Vertebrata</taxon>
        <taxon>Euteleostomi</taxon>
        <taxon>Actinopterygii</taxon>
        <taxon>Neopterygii</taxon>
        <taxon>Teleostei</taxon>
        <taxon>Neoteleostei</taxon>
        <taxon>Acanthomorphata</taxon>
        <taxon>Eupercaria</taxon>
        <taxon>Perciformes</taxon>
        <taxon>Percoidei</taxon>
        <taxon>Percidae</taxon>
        <taxon>Percinae</taxon>
        <taxon>Perca</taxon>
    </lineage>
</organism>